<evidence type="ECO:0000313" key="9">
    <source>
        <dbReference type="EMBL" id="CAA2101497.1"/>
    </source>
</evidence>
<feature type="transmembrane region" description="Helical" evidence="8">
    <location>
        <begin position="254"/>
        <end position="274"/>
    </location>
</feature>
<dbReference type="InterPro" id="IPR050297">
    <property type="entry name" value="LipidA_mod_glycosyltrf_83"/>
</dbReference>
<keyword evidence="3" id="KW-0328">Glycosyltransferase</keyword>
<feature type="transmembrane region" description="Helical" evidence="8">
    <location>
        <begin position="498"/>
        <end position="515"/>
    </location>
</feature>
<feature type="transmembrane region" description="Helical" evidence="8">
    <location>
        <begin position="376"/>
        <end position="397"/>
    </location>
</feature>
<keyword evidence="6 8" id="KW-1133">Transmembrane helix</keyword>
<dbReference type="GO" id="GO:0009103">
    <property type="term" value="P:lipopolysaccharide biosynthetic process"/>
    <property type="evidence" value="ECO:0007669"/>
    <property type="project" value="UniProtKB-ARBA"/>
</dbReference>
<dbReference type="PANTHER" id="PTHR33908">
    <property type="entry name" value="MANNOSYLTRANSFERASE YKCB-RELATED"/>
    <property type="match status" value="1"/>
</dbReference>
<keyword evidence="7 8" id="KW-0472">Membrane</keyword>
<dbReference type="EMBL" id="LR743507">
    <property type="protein sequence ID" value="CAA2101497.1"/>
    <property type="molecule type" value="Genomic_DNA"/>
</dbReference>
<keyword evidence="4" id="KW-0808">Transferase</keyword>
<dbReference type="AlphaFoldDB" id="A0A679INK4"/>
<evidence type="ECO:0000256" key="6">
    <source>
        <dbReference type="ARBA" id="ARBA00022989"/>
    </source>
</evidence>
<feature type="transmembrane region" description="Helical" evidence="8">
    <location>
        <begin position="448"/>
        <end position="468"/>
    </location>
</feature>
<name>A0A679INK4_VARPD</name>
<comment type="subcellular location">
    <subcellularLocation>
        <location evidence="1">Cell membrane</location>
        <topology evidence="1">Multi-pass membrane protein</topology>
    </subcellularLocation>
</comment>
<reference evidence="9" key="1">
    <citation type="submission" date="2019-12" db="EMBL/GenBank/DDBJ databases">
        <authorList>
            <person name="Cremers G."/>
        </authorList>
    </citation>
    <scope>NUCLEOTIDE SEQUENCE</scope>
    <source>
        <strain evidence="9">Vvax</strain>
    </source>
</reference>
<evidence type="ECO:0000256" key="1">
    <source>
        <dbReference type="ARBA" id="ARBA00004651"/>
    </source>
</evidence>
<feature type="transmembrane region" description="Helical" evidence="8">
    <location>
        <begin position="177"/>
        <end position="196"/>
    </location>
</feature>
<evidence type="ECO:0000256" key="7">
    <source>
        <dbReference type="ARBA" id="ARBA00023136"/>
    </source>
</evidence>
<organism evidence="9">
    <name type="scientific">Variovorax paradoxus</name>
    <dbReference type="NCBI Taxonomy" id="34073"/>
    <lineage>
        <taxon>Bacteria</taxon>
        <taxon>Pseudomonadati</taxon>
        <taxon>Pseudomonadota</taxon>
        <taxon>Betaproteobacteria</taxon>
        <taxon>Burkholderiales</taxon>
        <taxon>Comamonadaceae</taxon>
        <taxon>Variovorax</taxon>
    </lineage>
</organism>
<feature type="transmembrane region" description="Helical" evidence="8">
    <location>
        <begin position="226"/>
        <end position="247"/>
    </location>
</feature>
<evidence type="ECO:0000256" key="5">
    <source>
        <dbReference type="ARBA" id="ARBA00022692"/>
    </source>
</evidence>
<proteinExistence type="predicted"/>
<feature type="transmembrane region" description="Helical" evidence="8">
    <location>
        <begin position="38"/>
        <end position="55"/>
    </location>
</feature>
<feature type="transmembrane region" description="Helical" evidence="8">
    <location>
        <begin position="62"/>
        <end position="81"/>
    </location>
</feature>
<feature type="transmembrane region" description="Helical" evidence="8">
    <location>
        <begin position="334"/>
        <end position="364"/>
    </location>
</feature>
<keyword evidence="5 8" id="KW-0812">Transmembrane</keyword>
<protein>
    <submittedName>
        <fullName evidence="9">Uncharacterized protein</fullName>
    </submittedName>
</protein>
<dbReference type="PANTHER" id="PTHR33908:SF11">
    <property type="entry name" value="MEMBRANE PROTEIN"/>
    <property type="match status" value="1"/>
</dbReference>
<accession>A0A679INK4</accession>
<evidence type="ECO:0000256" key="3">
    <source>
        <dbReference type="ARBA" id="ARBA00022676"/>
    </source>
</evidence>
<gene>
    <name evidence="9" type="ORF">VVAX_01279</name>
</gene>
<evidence type="ECO:0000256" key="2">
    <source>
        <dbReference type="ARBA" id="ARBA00022475"/>
    </source>
</evidence>
<sequence length="808" mass="87827">MTFRWTAVLVLLLAGIVATVTGLQQLSWHSIAALRWDALRPYAVVLAGGMLFVEVGSRWLSIHRIAVGAIAAAAIALATGTAGASLVVAWIALSSYVLGSTVLTVWTKHPDNKPSALIAMLVGAVIYGSLIGLAAHRPVNYPGVYAFALALPVALGWRHVCAALMSMRTFARSKSTSWLDLLIVGVALLHFVVGLMPETGHDALASHLFIPAHLAARHAWGFDVSLYAWAVMPMMGDWLFSLGYMLAGEEGARLVNVGFVLATCFLVRELVLWAGGSRAGAKWGALLLLTTPLTLLESSSLYIESVWAAFAVAGSLSLFRALQRDGQRAADIRSAAILLGGALAAKAITLAILPGLLIVFLLRFRAWTSKASAGRFARALGLFAMVGCIPYFAAWVITRNPLFPYFNEIFRSKLWPLSNFQDSRWTKGFKWDTLYQATFHTETFLESWPGASGFQWLLLLLPAVVLVARKGKQRALAILFVGAASAVITFQSIAYLRYIFPAFVLMVALIAAAFSQSEIAWPTGRRVLWIAGAFVVLLNLLFLKSGTHYADILAQPLLSQTGREAFLRERLPIRSAVDVVNKLNLDDSRVAVFSSPLGAGLHADALYPSWYNPNFERAVTAADSADSMAKALVLAGGDYLILDSSWGTSAQRKLIEEVSDPVTAFSPIAVRRVKDQYRFAQELLRNPEFATDDGWYLPPGMSSRRADGISVNVTAVATQQVPVVAGRRYKNSARSVCETQPTQGRLQVNWMDAKGRFIGTNIQVFECVAQATTYSMEVRAPRKAATAVIYASGQTDIPVTFSEVSFKQ</sequence>
<feature type="transmembrane region" description="Helical" evidence="8">
    <location>
        <begin position="118"/>
        <end position="137"/>
    </location>
</feature>
<feature type="transmembrane region" description="Helical" evidence="8">
    <location>
        <begin position="475"/>
        <end position="492"/>
    </location>
</feature>
<evidence type="ECO:0000256" key="4">
    <source>
        <dbReference type="ARBA" id="ARBA00022679"/>
    </source>
</evidence>
<keyword evidence="2" id="KW-1003">Cell membrane</keyword>
<feature type="transmembrane region" description="Helical" evidence="8">
    <location>
        <begin position="143"/>
        <end position="165"/>
    </location>
</feature>
<feature type="transmembrane region" description="Helical" evidence="8">
    <location>
        <begin position="87"/>
        <end position="106"/>
    </location>
</feature>
<dbReference type="GO" id="GO:0005886">
    <property type="term" value="C:plasma membrane"/>
    <property type="evidence" value="ECO:0007669"/>
    <property type="project" value="UniProtKB-SubCell"/>
</dbReference>
<feature type="transmembrane region" description="Helical" evidence="8">
    <location>
        <begin position="527"/>
        <end position="543"/>
    </location>
</feature>
<evidence type="ECO:0000256" key="8">
    <source>
        <dbReference type="SAM" id="Phobius"/>
    </source>
</evidence>
<dbReference type="GO" id="GO:0016763">
    <property type="term" value="F:pentosyltransferase activity"/>
    <property type="evidence" value="ECO:0007669"/>
    <property type="project" value="TreeGrafter"/>
</dbReference>